<accession>A0A6A6PFF4</accession>
<feature type="compositionally biased region" description="Polar residues" evidence="1">
    <location>
        <begin position="275"/>
        <end position="290"/>
    </location>
</feature>
<evidence type="ECO:0000313" key="2">
    <source>
        <dbReference type="EMBL" id="KAF2478496.1"/>
    </source>
</evidence>
<dbReference type="RefSeq" id="XP_033585066.1">
    <property type="nucleotide sequence ID" value="XM_033735005.1"/>
</dbReference>
<evidence type="ECO:0000256" key="1">
    <source>
        <dbReference type="SAM" id="MobiDB-lite"/>
    </source>
</evidence>
<name>A0A6A6PFF4_9PEZI</name>
<gene>
    <name evidence="2" type="ORF">BDY17DRAFT_306203</name>
</gene>
<sequence length="404" mass="42807">MPSSPAPMLQGMHGAFQPNQGHFAGSPVHGHGQSFASPVGNPPPFQMNGHGGFAEPQAHGHGQPFPSSSGIAASFQMPGHGGFPGAQVHGHNQSFGSPHGNAPGFHMPSHSGFNGAPVRQPFVPPVNNGPGFQTPARNGFGHPMMGGQSFNNAGPAYPPSPSILVTPPTIKRVQAPAGPQYTPSNLRGMQSMANMNTGYHAGPVATPPTAQRVRAPVNMQHESPTNLRGMQSMYNLNTGYPVPPITDADLQALYHAASNSNAFAPRTPSEHFRADQNTSKFTIPPKQSTKGSDDDDDTPERKEKQKELDEVQRLITDLNSKFSMLNYKMGQKKGKQVEVLEDSPRSEDAKSLSSWFAGQEEFEGKTPSPPSTSRSGTSIAPANEQDDDAGSVCSVETHGGVSLE</sequence>
<proteinExistence type="predicted"/>
<dbReference type="AlphaFoldDB" id="A0A6A6PFF4"/>
<reference evidence="2" key="1">
    <citation type="journal article" date="2020" name="Stud. Mycol.">
        <title>101 Dothideomycetes genomes: a test case for predicting lifestyles and emergence of pathogens.</title>
        <authorList>
            <person name="Haridas S."/>
            <person name="Albert R."/>
            <person name="Binder M."/>
            <person name="Bloem J."/>
            <person name="Labutti K."/>
            <person name="Salamov A."/>
            <person name="Andreopoulos B."/>
            <person name="Baker S."/>
            <person name="Barry K."/>
            <person name="Bills G."/>
            <person name="Bluhm B."/>
            <person name="Cannon C."/>
            <person name="Castanera R."/>
            <person name="Culley D."/>
            <person name="Daum C."/>
            <person name="Ezra D."/>
            <person name="Gonzalez J."/>
            <person name="Henrissat B."/>
            <person name="Kuo A."/>
            <person name="Liang C."/>
            <person name="Lipzen A."/>
            <person name="Lutzoni F."/>
            <person name="Magnuson J."/>
            <person name="Mondo S."/>
            <person name="Nolan M."/>
            <person name="Ohm R."/>
            <person name="Pangilinan J."/>
            <person name="Park H.-J."/>
            <person name="Ramirez L."/>
            <person name="Alfaro M."/>
            <person name="Sun H."/>
            <person name="Tritt A."/>
            <person name="Yoshinaga Y."/>
            <person name="Zwiers L.-H."/>
            <person name="Turgeon B."/>
            <person name="Goodwin S."/>
            <person name="Spatafora J."/>
            <person name="Crous P."/>
            <person name="Grigoriev I."/>
        </authorList>
    </citation>
    <scope>NUCLEOTIDE SEQUENCE</scope>
    <source>
        <strain evidence="2">CBS 113389</strain>
    </source>
</reference>
<dbReference type="GeneID" id="54476007"/>
<organism evidence="2 3">
    <name type="scientific">Neohortaea acidophila</name>
    <dbReference type="NCBI Taxonomy" id="245834"/>
    <lineage>
        <taxon>Eukaryota</taxon>
        <taxon>Fungi</taxon>
        <taxon>Dikarya</taxon>
        <taxon>Ascomycota</taxon>
        <taxon>Pezizomycotina</taxon>
        <taxon>Dothideomycetes</taxon>
        <taxon>Dothideomycetidae</taxon>
        <taxon>Mycosphaerellales</taxon>
        <taxon>Teratosphaeriaceae</taxon>
        <taxon>Neohortaea</taxon>
    </lineage>
</organism>
<protein>
    <submittedName>
        <fullName evidence="2">Uncharacterized protein</fullName>
    </submittedName>
</protein>
<keyword evidence="3" id="KW-1185">Reference proteome</keyword>
<evidence type="ECO:0000313" key="3">
    <source>
        <dbReference type="Proteomes" id="UP000799767"/>
    </source>
</evidence>
<dbReference type="EMBL" id="MU001646">
    <property type="protein sequence ID" value="KAF2478496.1"/>
    <property type="molecule type" value="Genomic_DNA"/>
</dbReference>
<feature type="region of interest" description="Disordered" evidence="1">
    <location>
        <begin position="261"/>
        <end position="310"/>
    </location>
</feature>
<dbReference type="Proteomes" id="UP000799767">
    <property type="component" value="Unassembled WGS sequence"/>
</dbReference>
<feature type="compositionally biased region" description="Basic and acidic residues" evidence="1">
    <location>
        <begin position="299"/>
        <end position="310"/>
    </location>
</feature>
<feature type="region of interest" description="Disordered" evidence="1">
    <location>
        <begin position="331"/>
        <end position="404"/>
    </location>
</feature>
<feature type="compositionally biased region" description="Basic and acidic residues" evidence="1">
    <location>
        <begin position="335"/>
        <end position="350"/>
    </location>
</feature>
<feature type="region of interest" description="Disordered" evidence="1">
    <location>
        <begin position="49"/>
        <end position="116"/>
    </location>
</feature>